<dbReference type="Proteomes" id="UP000676386">
    <property type="component" value="Unassembled WGS sequence"/>
</dbReference>
<feature type="domain" description="Cyclic nucleotide-binding" evidence="1">
    <location>
        <begin position="33"/>
        <end position="118"/>
    </location>
</feature>
<name>A0ABS5J4G4_9BACT</name>
<keyword evidence="3" id="KW-1185">Reference proteome</keyword>
<evidence type="ECO:0000259" key="1">
    <source>
        <dbReference type="Pfam" id="PF00027"/>
    </source>
</evidence>
<protein>
    <submittedName>
        <fullName evidence="2">Crp/Fnr family transcriptional regulator</fullName>
    </submittedName>
</protein>
<dbReference type="Gene3D" id="2.60.120.10">
    <property type="entry name" value="Jelly Rolls"/>
    <property type="match status" value="1"/>
</dbReference>
<sequence>MTAAYQKILAGINKVSGITEEDWDLCQASLRYKALKKGEFFIEEGKIYKEIAFVISGLFRAYYVIDGEEINCSFFFEGQWPKAYHSFLTQTPSKMWIQALEDSEIFLLSYELLQSLFNASKNWERFGRLAAETLYVSAQLRSEMLLLDKPADRYLKLQQQQPEILERIPLYHIASYIGIKQPSLSRIRKRLLKEKMAKVRL</sequence>
<dbReference type="CDD" id="cd00038">
    <property type="entry name" value="CAP_ED"/>
    <property type="match status" value="1"/>
</dbReference>
<proteinExistence type="predicted"/>
<gene>
    <name evidence="2" type="ORF">KE626_22440</name>
</gene>
<evidence type="ECO:0000313" key="2">
    <source>
        <dbReference type="EMBL" id="MBS0030101.1"/>
    </source>
</evidence>
<reference evidence="2 3" key="1">
    <citation type="submission" date="2021-04" db="EMBL/GenBank/DDBJ databases">
        <title>Chitinophaga sp. nov., isolated from the rhizosphere soil.</title>
        <authorList>
            <person name="He S."/>
        </authorList>
    </citation>
    <scope>NUCLEOTIDE SEQUENCE [LARGE SCALE GENOMIC DNA]</scope>
    <source>
        <strain evidence="2 3">2R12</strain>
    </source>
</reference>
<dbReference type="RefSeq" id="WP_211975240.1">
    <property type="nucleotide sequence ID" value="NZ_CBFHAM010000062.1"/>
</dbReference>
<dbReference type="SUPFAM" id="SSF51206">
    <property type="entry name" value="cAMP-binding domain-like"/>
    <property type="match status" value="1"/>
</dbReference>
<comment type="caution">
    <text evidence="2">The sequence shown here is derived from an EMBL/GenBank/DDBJ whole genome shotgun (WGS) entry which is preliminary data.</text>
</comment>
<dbReference type="InterPro" id="IPR014710">
    <property type="entry name" value="RmlC-like_jellyroll"/>
</dbReference>
<dbReference type="InterPro" id="IPR000595">
    <property type="entry name" value="cNMP-bd_dom"/>
</dbReference>
<dbReference type="InterPro" id="IPR018490">
    <property type="entry name" value="cNMP-bd_dom_sf"/>
</dbReference>
<accession>A0ABS5J4G4</accession>
<dbReference type="Pfam" id="PF00027">
    <property type="entry name" value="cNMP_binding"/>
    <property type="match status" value="1"/>
</dbReference>
<organism evidence="2 3">
    <name type="scientific">Chitinophaga hostae</name>
    <dbReference type="NCBI Taxonomy" id="2831022"/>
    <lineage>
        <taxon>Bacteria</taxon>
        <taxon>Pseudomonadati</taxon>
        <taxon>Bacteroidota</taxon>
        <taxon>Chitinophagia</taxon>
        <taxon>Chitinophagales</taxon>
        <taxon>Chitinophagaceae</taxon>
        <taxon>Chitinophaga</taxon>
    </lineage>
</organism>
<dbReference type="EMBL" id="JAGTXB010000012">
    <property type="protein sequence ID" value="MBS0030101.1"/>
    <property type="molecule type" value="Genomic_DNA"/>
</dbReference>
<evidence type="ECO:0000313" key="3">
    <source>
        <dbReference type="Proteomes" id="UP000676386"/>
    </source>
</evidence>